<sequence>VHFSLQGTKVRHRRLFKKRGNVLSFISCFISRRVASVPKEIVVNRVYSNHLIRSLHLPHRFPLFRSMSPAARILNSPLIHTDSHLGASSHLGLDVSACMTHTSEAHRVSQTPHKGTTTPTWLSSVINGCVHFLSGFLLHLVYQGNVVGPELIPWFRTAYWGRQQDVAETTQHFLGTGASPTKDLKDEC</sequence>
<dbReference type="WBParaSite" id="MCU_010654-RA">
    <property type="protein sequence ID" value="MCU_010654-RA"/>
    <property type="gene ID" value="MCU_010654"/>
</dbReference>
<name>A0A5K3FWE2_MESCO</name>
<reference evidence="1" key="1">
    <citation type="submission" date="2019-11" db="UniProtKB">
        <authorList>
            <consortium name="WormBaseParasite"/>
        </authorList>
    </citation>
    <scope>IDENTIFICATION</scope>
</reference>
<organism evidence="1">
    <name type="scientific">Mesocestoides corti</name>
    <name type="common">Flatworm</name>
    <dbReference type="NCBI Taxonomy" id="53468"/>
    <lineage>
        <taxon>Eukaryota</taxon>
        <taxon>Metazoa</taxon>
        <taxon>Spiralia</taxon>
        <taxon>Lophotrochozoa</taxon>
        <taxon>Platyhelminthes</taxon>
        <taxon>Cestoda</taxon>
        <taxon>Eucestoda</taxon>
        <taxon>Cyclophyllidea</taxon>
        <taxon>Mesocestoididae</taxon>
        <taxon>Mesocestoides</taxon>
    </lineage>
</organism>
<accession>A0A5K3FWE2</accession>
<dbReference type="AlphaFoldDB" id="A0A5K3FWE2"/>
<proteinExistence type="predicted"/>
<evidence type="ECO:0000313" key="1">
    <source>
        <dbReference type="WBParaSite" id="MCU_010654-RA"/>
    </source>
</evidence>
<protein>
    <submittedName>
        <fullName evidence="1">Succinate dehydrogenase [ubiquinone] cytochrome b small subunit</fullName>
    </submittedName>
</protein>